<evidence type="ECO:0000256" key="10">
    <source>
        <dbReference type="PROSITE-ProRule" id="PRU00282"/>
    </source>
</evidence>
<evidence type="ECO:0000313" key="13">
    <source>
        <dbReference type="EMBL" id="CAK9064166.1"/>
    </source>
</evidence>
<dbReference type="PANTHER" id="PTHR45788">
    <property type="entry name" value="SUCCINATE/FUMARATE MITOCHONDRIAL TRANSPORTER-RELATED"/>
    <property type="match status" value="1"/>
</dbReference>
<evidence type="ECO:0000256" key="1">
    <source>
        <dbReference type="ARBA" id="ARBA00004225"/>
    </source>
</evidence>
<dbReference type="SMART" id="SM00248">
    <property type="entry name" value="ANK"/>
    <property type="match status" value="5"/>
</dbReference>
<sequence>MAFVTKKDSGVKTVVKGFLTGGTQAAITYPTEYVKTQLQLQSKANPEYAGIIDCAKKTMEQHGVKGLYRGAGVRIIGAGFQQMCRWGAYTNLTQVFRDPETGKLSQMNNVICGLGAGICEAVCAVTPVETVKTRVTDDQRRGTGNYKGSADAIVKILKSEGPMGLYRGAFPTILKQGTNQAVRMPLQVAIFGVISFGDESQKQNPLMNGAAGFLAGCGSVLLTQPQDCVKSRMQGEAAKELYSGTVDCAMKMLRQEGPSAFFSGAIPRCVQVGMTSGISFALFPVISTGAEKIRGELSGIGPVHVAAQQGDVGLLRSMCAESLRQTFRGTTALHLAAASNQLRAMDVLSQAFQDVDARDARQRTPLMHAVAARAPEAVVWLAKRRAELGAVDSDGLSPLHLAATTSGGSGAAASGASMAALLATLGAPVELKDAEGRTALGAAVDANRLEVVEQLVLSDALLGSTHPAEIKREALLRTGGGGGGWVRRCLEHQVGCHQLLPGQFGFFSCGPPQPCGCGPEQVQTHPRELSLLSGVLALLGAWRLLKLDLEGDADEVTEILCIIAMGCTLAGYVCFFMAACRSAAPAPGAAPEMPGAEEGYELALRHAAAVTWNSPEELFQWWGTKAPMIHELRMLGPERSKFCSATRRIVPVFDHYCAFLRNSVGQGNYGAFFGCISLAVCTCICLVWAAWRLDCLVLVGFYVAMALAPTVLVAFHIALNCFGLTTWEMLQISKQRPVPYLLDEQGQYQNPYDRGFLRVSGDDRRTGETERGPIGFIGTPVREYATLVHRRVYLSAWLS</sequence>
<proteinExistence type="inferred from homology"/>
<evidence type="ECO:0000256" key="8">
    <source>
        <dbReference type="ARBA" id="ARBA00023136"/>
    </source>
</evidence>
<evidence type="ECO:0000256" key="11">
    <source>
        <dbReference type="RuleBase" id="RU079119"/>
    </source>
</evidence>
<dbReference type="EC" id="2.3.1.225" evidence="11"/>
<feature type="repeat" description="Solcar" evidence="10">
    <location>
        <begin position="203"/>
        <end position="289"/>
    </location>
</feature>
<dbReference type="Pfam" id="PF00153">
    <property type="entry name" value="Mito_carr"/>
    <property type="match status" value="3"/>
</dbReference>
<dbReference type="Proteomes" id="UP001642484">
    <property type="component" value="Unassembled WGS sequence"/>
</dbReference>
<dbReference type="Gene3D" id="1.25.40.20">
    <property type="entry name" value="Ankyrin repeat-containing domain"/>
    <property type="match status" value="1"/>
</dbReference>
<dbReference type="PROSITE" id="PS50297">
    <property type="entry name" value="ANK_REP_REGION"/>
    <property type="match status" value="1"/>
</dbReference>
<evidence type="ECO:0000256" key="4">
    <source>
        <dbReference type="ARBA" id="ARBA00022692"/>
    </source>
</evidence>
<dbReference type="InterPro" id="IPR018108">
    <property type="entry name" value="MCP_transmembrane"/>
</dbReference>
<keyword evidence="11" id="KW-0808">Transferase</keyword>
<keyword evidence="11" id="KW-0012">Acyltransferase</keyword>
<keyword evidence="5" id="KW-0677">Repeat</keyword>
<comment type="catalytic activity">
    <reaction evidence="11">
        <text>L-cysteinyl-[protein] + hexadecanoyl-CoA = S-hexadecanoyl-L-cysteinyl-[protein] + CoA</text>
        <dbReference type="Rhea" id="RHEA:36683"/>
        <dbReference type="Rhea" id="RHEA-COMP:10131"/>
        <dbReference type="Rhea" id="RHEA-COMP:11032"/>
        <dbReference type="ChEBI" id="CHEBI:29950"/>
        <dbReference type="ChEBI" id="CHEBI:57287"/>
        <dbReference type="ChEBI" id="CHEBI:57379"/>
        <dbReference type="ChEBI" id="CHEBI:74151"/>
        <dbReference type="EC" id="2.3.1.225"/>
    </reaction>
</comment>
<evidence type="ECO:0000256" key="2">
    <source>
        <dbReference type="ARBA" id="ARBA00006375"/>
    </source>
</evidence>
<dbReference type="PROSITE" id="PS50920">
    <property type="entry name" value="SOLCAR"/>
    <property type="match status" value="3"/>
</dbReference>
<reference evidence="13 14" key="1">
    <citation type="submission" date="2024-02" db="EMBL/GenBank/DDBJ databases">
        <authorList>
            <person name="Chen Y."/>
            <person name="Shah S."/>
            <person name="Dougan E. K."/>
            <person name="Thang M."/>
            <person name="Chan C."/>
        </authorList>
    </citation>
    <scope>NUCLEOTIDE SEQUENCE [LARGE SCALE GENOMIC DNA]</scope>
</reference>
<dbReference type="PROSITE" id="PS50088">
    <property type="entry name" value="ANK_REPEAT"/>
    <property type="match status" value="2"/>
</dbReference>
<dbReference type="InterPro" id="IPR002067">
    <property type="entry name" value="MCP"/>
</dbReference>
<feature type="repeat" description="Solcar" evidence="10">
    <location>
        <begin position="107"/>
        <end position="193"/>
    </location>
</feature>
<organism evidence="13 14">
    <name type="scientific">Durusdinium trenchii</name>
    <dbReference type="NCBI Taxonomy" id="1381693"/>
    <lineage>
        <taxon>Eukaryota</taxon>
        <taxon>Sar</taxon>
        <taxon>Alveolata</taxon>
        <taxon>Dinophyceae</taxon>
        <taxon>Suessiales</taxon>
        <taxon>Symbiodiniaceae</taxon>
        <taxon>Durusdinium</taxon>
    </lineage>
</organism>
<accession>A0ABP0NK77</accession>
<comment type="similarity">
    <text evidence="11">Belongs to the DHHC palmitoyltransferase family.</text>
</comment>
<dbReference type="InterPro" id="IPR049563">
    <property type="entry name" value="TXTP-like"/>
</dbReference>
<dbReference type="Pfam" id="PF01529">
    <property type="entry name" value="DHHC"/>
    <property type="match status" value="1"/>
</dbReference>
<feature type="repeat" description="ANK" evidence="9">
    <location>
        <begin position="328"/>
        <end position="360"/>
    </location>
</feature>
<keyword evidence="9" id="KW-0040">ANK repeat</keyword>
<gene>
    <name evidence="13" type="ORF">CCMP2556_LOCUS31517</name>
</gene>
<feature type="transmembrane region" description="Helical" evidence="11">
    <location>
        <begin position="669"/>
        <end position="691"/>
    </location>
</feature>
<dbReference type="InterPro" id="IPR023395">
    <property type="entry name" value="MCP_dom_sf"/>
</dbReference>
<comment type="domain">
    <text evidence="11">The DHHC domain is required for palmitoyltransferase activity.</text>
</comment>
<comment type="subcellular location">
    <subcellularLocation>
        <location evidence="1">Mitochondrion membrane</location>
        <topology evidence="1">Multi-pass membrane protein</topology>
    </subcellularLocation>
</comment>
<comment type="similarity">
    <text evidence="2">Belongs to the mitochondrial carrier (TC 2.A.29) family.</text>
</comment>
<dbReference type="SUPFAM" id="SSF103506">
    <property type="entry name" value="Mitochondrial carrier"/>
    <property type="match status" value="1"/>
</dbReference>
<dbReference type="Pfam" id="PF13857">
    <property type="entry name" value="Ank_5"/>
    <property type="match status" value="1"/>
</dbReference>
<keyword evidence="7" id="KW-0496">Mitochondrion</keyword>
<keyword evidence="6 11" id="KW-1133">Transmembrane helix</keyword>
<evidence type="ECO:0000256" key="6">
    <source>
        <dbReference type="ARBA" id="ARBA00022989"/>
    </source>
</evidence>
<keyword evidence="4 10" id="KW-0812">Transmembrane</keyword>
<feature type="transmembrane region" description="Helical" evidence="11">
    <location>
        <begin position="697"/>
        <end position="727"/>
    </location>
</feature>
<dbReference type="EMBL" id="CAXAMN010021873">
    <property type="protein sequence ID" value="CAK9064166.1"/>
    <property type="molecule type" value="Genomic_DNA"/>
</dbReference>
<evidence type="ECO:0000313" key="14">
    <source>
        <dbReference type="Proteomes" id="UP001642484"/>
    </source>
</evidence>
<feature type="repeat" description="ANK" evidence="9">
    <location>
        <begin position="394"/>
        <end position="434"/>
    </location>
</feature>
<name>A0ABP0NK77_9DINO</name>
<evidence type="ECO:0000256" key="7">
    <source>
        <dbReference type="ARBA" id="ARBA00023128"/>
    </source>
</evidence>
<evidence type="ECO:0000256" key="5">
    <source>
        <dbReference type="ARBA" id="ARBA00022737"/>
    </source>
</evidence>
<keyword evidence="14" id="KW-1185">Reference proteome</keyword>
<keyword evidence="8 10" id="KW-0472">Membrane</keyword>
<dbReference type="InterPro" id="IPR001594">
    <property type="entry name" value="Palmitoyltrfase_DHHC"/>
</dbReference>
<evidence type="ECO:0000256" key="9">
    <source>
        <dbReference type="PROSITE-ProRule" id="PRU00023"/>
    </source>
</evidence>
<dbReference type="PRINTS" id="PR00926">
    <property type="entry name" value="MITOCARRIER"/>
</dbReference>
<dbReference type="PROSITE" id="PS50216">
    <property type="entry name" value="DHHC"/>
    <property type="match status" value="1"/>
</dbReference>
<dbReference type="SUPFAM" id="SSF48403">
    <property type="entry name" value="Ankyrin repeat"/>
    <property type="match status" value="1"/>
</dbReference>
<dbReference type="PANTHER" id="PTHR45788:SF4">
    <property type="entry name" value="TRICARBOXYLATE TRANSPORT PROTEIN, MITOCHONDRIAL"/>
    <property type="match status" value="1"/>
</dbReference>
<evidence type="ECO:0000259" key="12">
    <source>
        <dbReference type="Pfam" id="PF01529"/>
    </source>
</evidence>
<dbReference type="InterPro" id="IPR036770">
    <property type="entry name" value="Ankyrin_rpt-contain_sf"/>
</dbReference>
<evidence type="ECO:0000256" key="3">
    <source>
        <dbReference type="ARBA" id="ARBA00022448"/>
    </source>
</evidence>
<dbReference type="InterPro" id="IPR002110">
    <property type="entry name" value="Ankyrin_rpt"/>
</dbReference>
<comment type="caution">
    <text evidence="13">The sequence shown here is derived from an EMBL/GenBank/DDBJ whole genome shotgun (WGS) entry which is preliminary data.</text>
</comment>
<feature type="repeat" description="Solcar" evidence="10">
    <location>
        <begin position="8"/>
        <end position="95"/>
    </location>
</feature>
<feature type="domain" description="Palmitoyltransferase DHHC" evidence="12">
    <location>
        <begin position="633"/>
        <end position="729"/>
    </location>
</feature>
<protein>
    <recommendedName>
        <fullName evidence="11">Palmitoyltransferase</fullName>
        <ecNumber evidence="11">2.3.1.225</ecNumber>
    </recommendedName>
</protein>
<dbReference type="Gene3D" id="1.50.40.10">
    <property type="entry name" value="Mitochondrial carrier domain"/>
    <property type="match status" value="1"/>
</dbReference>
<keyword evidence="3" id="KW-0813">Transport</keyword>